<dbReference type="CDD" id="cd00371">
    <property type="entry name" value="HMA"/>
    <property type="match status" value="1"/>
</dbReference>
<dbReference type="InterPro" id="IPR006121">
    <property type="entry name" value="HMA_dom"/>
</dbReference>
<gene>
    <name evidence="3" type="ORF">A9A72_123187</name>
</gene>
<feature type="domain" description="HMA" evidence="2">
    <location>
        <begin position="1"/>
        <end position="63"/>
    </location>
</feature>
<sequence>MQTFNVKGMTCEHCRRAVIQAIQSRDGNAKVDVDLEAGVVQVEGGLDEASIREAIEEEGYQVQ</sequence>
<organism evidence="3 4">
    <name type="scientific">Stutzerimonas stutzeri</name>
    <name type="common">Pseudomonas stutzeri</name>
    <dbReference type="NCBI Taxonomy" id="316"/>
    <lineage>
        <taxon>Bacteria</taxon>
        <taxon>Pseudomonadati</taxon>
        <taxon>Pseudomonadota</taxon>
        <taxon>Gammaproteobacteria</taxon>
        <taxon>Pseudomonadales</taxon>
        <taxon>Pseudomonadaceae</taxon>
        <taxon>Stutzerimonas</taxon>
    </lineage>
</organism>
<dbReference type="SUPFAM" id="SSF55008">
    <property type="entry name" value="HMA, heavy metal-associated domain"/>
    <property type="match status" value="1"/>
</dbReference>
<proteinExistence type="predicted"/>
<protein>
    <submittedName>
        <fullName evidence="3">Copper chaperone</fullName>
    </submittedName>
</protein>
<reference evidence="3 4" key="1">
    <citation type="submission" date="2019-07" db="EMBL/GenBank/DDBJ databases">
        <title>Deep subsurface shale carbon reservoir microbial communities from Ohio and West Virginia, USA.</title>
        <authorList>
            <person name="Wrighton K."/>
        </authorList>
    </citation>
    <scope>NUCLEOTIDE SEQUENCE [LARGE SCALE GENOMIC DNA]</scope>
    <source>
        <strain evidence="3 4">NP_8Ht</strain>
    </source>
</reference>
<dbReference type="AlphaFoldDB" id="A0A5S5B929"/>
<keyword evidence="1" id="KW-0479">Metal-binding</keyword>
<dbReference type="GO" id="GO:0046872">
    <property type="term" value="F:metal ion binding"/>
    <property type="evidence" value="ECO:0007669"/>
    <property type="project" value="UniProtKB-KW"/>
</dbReference>
<dbReference type="OrthoDB" id="9814359at2"/>
<dbReference type="RefSeq" id="WP_148925178.1">
    <property type="nucleotide sequence ID" value="NZ_VNHQ01000013.1"/>
</dbReference>
<comment type="caution">
    <text evidence="3">The sequence shown here is derived from an EMBL/GenBank/DDBJ whole genome shotgun (WGS) entry which is preliminary data.</text>
</comment>
<name>A0A5S5B929_STUST</name>
<evidence type="ECO:0000259" key="2">
    <source>
        <dbReference type="PROSITE" id="PS50846"/>
    </source>
</evidence>
<dbReference type="InterPro" id="IPR036163">
    <property type="entry name" value="HMA_dom_sf"/>
</dbReference>
<evidence type="ECO:0000313" key="3">
    <source>
        <dbReference type="EMBL" id="TYP63419.1"/>
    </source>
</evidence>
<dbReference type="Pfam" id="PF00403">
    <property type="entry name" value="HMA"/>
    <property type="match status" value="1"/>
</dbReference>
<dbReference type="EMBL" id="VNHQ01000013">
    <property type="protein sequence ID" value="TYP63419.1"/>
    <property type="molecule type" value="Genomic_DNA"/>
</dbReference>
<dbReference type="Gene3D" id="3.30.70.100">
    <property type="match status" value="1"/>
</dbReference>
<evidence type="ECO:0000313" key="4">
    <source>
        <dbReference type="Proteomes" id="UP000324282"/>
    </source>
</evidence>
<accession>A0A5S5B929</accession>
<dbReference type="InterPro" id="IPR017969">
    <property type="entry name" value="Heavy-metal-associated_CS"/>
</dbReference>
<dbReference type="PROSITE" id="PS01047">
    <property type="entry name" value="HMA_1"/>
    <property type="match status" value="1"/>
</dbReference>
<evidence type="ECO:0000256" key="1">
    <source>
        <dbReference type="ARBA" id="ARBA00022723"/>
    </source>
</evidence>
<dbReference type="PROSITE" id="PS50846">
    <property type="entry name" value="HMA_2"/>
    <property type="match status" value="1"/>
</dbReference>
<dbReference type="Proteomes" id="UP000324282">
    <property type="component" value="Unassembled WGS sequence"/>
</dbReference>